<proteinExistence type="predicted"/>
<evidence type="ECO:0000313" key="1">
    <source>
        <dbReference type="EMBL" id="KAL0057337.1"/>
    </source>
</evidence>
<keyword evidence="2" id="KW-1185">Reference proteome</keyword>
<sequence>MSGTSFFDHTLKPTLFHPSFVAANVINHNYAYTGRSDGYQGQSTSLFERPSGQLGSRLKTVDIGDIILRREVSSRVIDVMTKPSVKGRTLKLTNPFRARVIRQRQAKFAKVRRTVHVAEILQFGDRPFTVVQFEAEDPNDQNQLELAIRKHISEISSLSRTIHFPQLFAAGSSEIPALIYHDELVSAYEILEDPTYSPIVDAYLSYLFRVTYYYFDKCFLAKISVQFSSSRKDWLFNLRTETFHFDLTSNYRNLSCADSQQYLPGSSEPIALSSNTARNPPLVPRSIIQYLQNQLSDYLISISSLGQMGWIESLSDLLIAHPYLVIGSVINIEKPGIIGHFSPLDTNFEMAWVCLTQNHVDFDWHQFYGSGMKHLFLIGRHMSLTGFLFKVVIV</sequence>
<dbReference type="EMBL" id="JBBXMP010000582">
    <property type="protein sequence ID" value="KAL0057337.1"/>
    <property type="molecule type" value="Genomic_DNA"/>
</dbReference>
<evidence type="ECO:0000313" key="2">
    <source>
        <dbReference type="Proteomes" id="UP001437256"/>
    </source>
</evidence>
<reference evidence="1 2" key="1">
    <citation type="submission" date="2024-05" db="EMBL/GenBank/DDBJ databases">
        <title>A draft genome resource for the thread blight pathogen Marasmius tenuissimus strain MS-2.</title>
        <authorList>
            <person name="Yulfo-Soto G.E."/>
            <person name="Baruah I.K."/>
            <person name="Amoako-Attah I."/>
            <person name="Bukari Y."/>
            <person name="Meinhardt L.W."/>
            <person name="Bailey B.A."/>
            <person name="Cohen S.P."/>
        </authorList>
    </citation>
    <scope>NUCLEOTIDE SEQUENCE [LARGE SCALE GENOMIC DNA]</scope>
    <source>
        <strain evidence="1 2">MS-2</strain>
    </source>
</reference>
<gene>
    <name evidence="1" type="ORF">AAF712_016025</name>
</gene>
<accession>A0ABR2Z7W5</accession>
<dbReference type="Proteomes" id="UP001437256">
    <property type="component" value="Unassembled WGS sequence"/>
</dbReference>
<protein>
    <submittedName>
        <fullName evidence="1">Uncharacterized protein</fullName>
    </submittedName>
</protein>
<comment type="caution">
    <text evidence="1">The sequence shown here is derived from an EMBL/GenBank/DDBJ whole genome shotgun (WGS) entry which is preliminary data.</text>
</comment>
<name>A0ABR2Z7W5_9AGAR</name>
<organism evidence="1 2">
    <name type="scientific">Marasmius tenuissimus</name>
    <dbReference type="NCBI Taxonomy" id="585030"/>
    <lineage>
        <taxon>Eukaryota</taxon>
        <taxon>Fungi</taxon>
        <taxon>Dikarya</taxon>
        <taxon>Basidiomycota</taxon>
        <taxon>Agaricomycotina</taxon>
        <taxon>Agaricomycetes</taxon>
        <taxon>Agaricomycetidae</taxon>
        <taxon>Agaricales</taxon>
        <taxon>Marasmiineae</taxon>
        <taxon>Marasmiaceae</taxon>
        <taxon>Marasmius</taxon>
    </lineage>
</organism>